<dbReference type="Proteomes" id="UP000275652">
    <property type="component" value="Unassembled WGS sequence"/>
</dbReference>
<dbReference type="AlphaFoldDB" id="A0A9X8EEV9"/>
<sequence>MDNDFDVRNRNEAVCWGERRRGQVDVRHFRGRNRRSHDEIKVRRTLEGFLGAFELEVETHDREEDCIAQVKPIASEDDDVVVNGPVLYGAGND</sequence>
<comment type="caution">
    <text evidence="1">The sequence shown here is derived from an EMBL/GenBank/DDBJ whole genome shotgun (WGS) entry which is preliminary data.</text>
</comment>
<organism evidence="1 2">
    <name type="scientific">Aphanomyces astaci</name>
    <name type="common">Crayfish plague agent</name>
    <dbReference type="NCBI Taxonomy" id="112090"/>
    <lineage>
        <taxon>Eukaryota</taxon>
        <taxon>Sar</taxon>
        <taxon>Stramenopiles</taxon>
        <taxon>Oomycota</taxon>
        <taxon>Saprolegniomycetes</taxon>
        <taxon>Saprolegniales</taxon>
        <taxon>Verrucalvaceae</taxon>
        <taxon>Aphanomyces</taxon>
    </lineage>
</organism>
<dbReference type="EMBL" id="QUTI01002296">
    <property type="protein sequence ID" value="RLO13828.1"/>
    <property type="molecule type" value="Genomic_DNA"/>
</dbReference>
<evidence type="ECO:0000313" key="2">
    <source>
        <dbReference type="Proteomes" id="UP000275652"/>
    </source>
</evidence>
<gene>
    <name evidence="1" type="ORF">DYB28_010941</name>
</gene>
<reference evidence="1 2" key="1">
    <citation type="journal article" date="2018" name="J. Invertebr. Pathol.">
        <title>New genotyping method for the causative agent of crayfish plague (Aphanomyces astaci) based on whole genome data.</title>
        <authorList>
            <person name="Minardi D."/>
            <person name="Studholme D.J."/>
            <person name="van der Giezen M."/>
            <person name="Pretto T."/>
            <person name="Oidtmann B."/>
        </authorList>
    </citation>
    <scope>NUCLEOTIDE SEQUENCE [LARGE SCALE GENOMIC DNA]</scope>
    <source>
        <strain evidence="1 2">KB13</strain>
    </source>
</reference>
<protein>
    <submittedName>
        <fullName evidence="1">Uncharacterized protein</fullName>
    </submittedName>
</protein>
<proteinExistence type="predicted"/>
<accession>A0A9X8EEV9</accession>
<name>A0A9X8EEV9_APHAT</name>
<evidence type="ECO:0000313" key="1">
    <source>
        <dbReference type="EMBL" id="RLO13828.1"/>
    </source>
</evidence>